<dbReference type="PANTHER" id="PTHR44942:SF4">
    <property type="entry name" value="METHYLTRANSFERASE TYPE 11 DOMAIN-CONTAINING PROTEIN"/>
    <property type="match status" value="1"/>
</dbReference>
<protein>
    <submittedName>
        <fullName evidence="5">Methyltransferase</fullName>
    </submittedName>
</protein>
<reference evidence="5" key="1">
    <citation type="submission" date="2016-09" db="EMBL/GenBank/DDBJ databases">
        <authorList>
            <person name="Capua I."/>
            <person name="De Benedictis P."/>
            <person name="Joannis T."/>
            <person name="Lombin L.H."/>
            <person name="Cattoli G."/>
        </authorList>
    </citation>
    <scope>NUCLEOTIDE SEQUENCE</scope>
    <source>
        <strain evidence="5">B9</strain>
    </source>
</reference>
<dbReference type="Gene3D" id="3.40.50.150">
    <property type="entry name" value="Vaccinia Virus protein VP39"/>
    <property type="match status" value="1"/>
</dbReference>
<organism evidence="5">
    <name type="scientific">Cupriavidus necator</name>
    <name type="common">Alcaligenes eutrophus</name>
    <name type="synonym">Ralstonia eutropha</name>
    <dbReference type="NCBI Taxonomy" id="106590"/>
    <lineage>
        <taxon>Bacteria</taxon>
        <taxon>Pseudomonadati</taxon>
        <taxon>Pseudomonadota</taxon>
        <taxon>Betaproteobacteria</taxon>
        <taxon>Burkholderiales</taxon>
        <taxon>Burkholderiaceae</taxon>
        <taxon>Cupriavidus</taxon>
    </lineage>
</organism>
<dbReference type="CDD" id="cd02440">
    <property type="entry name" value="AdoMet_MTases"/>
    <property type="match status" value="1"/>
</dbReference>
<evidence type="ECO:0000256" key="3">
    <source>
        <dbReference type="ARBA" id="ARBA00022679"/>
    </source>
</evidence>
<dbReference type="Pfam" id="PF08241">
    <property type="entry name" value="Methyltransf_11"/>
    <property type="match status" value="1"/>
</dbReference>
<dbReference type="InterPro" id="IPR029063">
    <property type="entry name" value="SAM-dependent_MTases_sf"/>
</dbReference>
<dbReference type="PANTHER" id="PTHR44942">
    <property type="entry name" value="METHYLTRANSF_11 DOMAIN-CONTAINING PROTEIN"/>
    <property type="match status" value="1"/>
</dbReference>
<dbReference type="InterPro" id="IPR013216">
    <property type="entry name" value="Methyltransf_11"/>
</dbReference>
<dbReference type="SUPFAM" id="SSF53335">
    <property type="entry name" value="S-adenosyl-L-methionine-dependent methyltransferases"/>
    <property type="match status" value="1"/>
</dbReference>
<feature type="domain" description="Methyltransferase type 11" evidence="4">
    <location>
        <begin position="47"/>
        <end position="135"/>
    </location>
</feature>
<keyword evidence="3 5" id="KW-0808">Transferase</keyword>
<evidence type="ECO:0000313" key="5">
    <source>
        <dbReference type="EMBL" id="SCU76155.1"/>
    </source>
</evidence>
<keyword evidence="2 5" id="KW-0489">Methyltransferase</keyword>
<proteinExistence type="inferred from homology"/>
<evidence type="ECO:0000259" key="4">
    <source>
        <dbReference type="Pfam" id="PF08241"/>
    </source>
</evidence>
<dbReference type="RefSeq" id="WP_340525384.1">
    <property type="nucleotide sequence ID" value="NZ_FMSH01000199.1"/>
</dbReference>
<name>A0A1K0IFL7_CUPNE</name>
<dbReference type="EMBL" id="FMSH01000199">
    <property type="protein sequence ID" value="SCU76155.1"/>
    <property type="molecule type" value="Genomic_DNA"/>
</dbReference>
<dbReference type="AlphaFoldDB" id="A0A1K0IFL7"/>
<dbReference type="InterPro" id="IPR051052">
    <property type="entry name" value="Diverse_substrate_MTase"/>
</dbReference>
<gene>
    <name evidence="5" type="ORF">CNECB9_2780014</name>
</gene>
<dbReference type="GO" id="GO:0008757">
    <property type="term" value="F:S-adenosylmethionine-dependent methyltransferase activity"/>
    <property type="evidence" value="ECO:0007669"/>
    <property type="project" value="InterPro"/>
</dbReference>
<comment type="similarity">
    <text evidence="1">Belongs to the methyltransferase superfamily.</text>
</comment>
<sequence>MTAIHQAAAQGFASQADTYARGRPEYPAEIDTWLRGTLGLRAGRTVLDLGAGTGKFTRRLAETGATVIAVEPVVQMRAQLAVALPSVQALEGSAEAIPLADASVDAVVCAQAFHWFANAGAMAEIGRVLRPGGRLGLVWNVREESVDWVAHLTAIMTPYEGDAPRFYKGDWKRVFPAEGFGPLALQSLPYTHVGAPQQVIVDRVMSVSFIAALPAAEQARVRARLQAVIDGNPALAGRAEAAFPYRTEAYCSERLA</sequence>
<evidence type="ECO:0000256" key="2">
    <source>
        <dbReference type="ARBA" id="ARBA00022603"/>
    </source>
</evidence>
<accession>A0A1K0IFL7</accession>
<evidence type="ECO:0000256" key="1">
    <source>
        <dbReference type="ARBA" id="ARBA00008361"/>
    </source>
</evidence>
<dbReference type="GO" id="GO:0032259">
    <property type="term" value="P:methylation"/>
    <property type="evidence" value="ECO:0007669"/>
    <property type="project" value="UniProtKB-KW"/>
</dbReference>